<evidence type="ECO:0000313" key="2">
    <source>
        <dbReference type="Proteomes" id="UP001237152"/>
    </source>
</evidence>
<dbReference type="EMBL" id="MK174290">
    <property type="protein sequence ID" value="QBZ80976.1"/>
    <property type="molecule type" value="Genomic_DNA"/>
</dbReference>
<protein>
    <submittedName>
        <fullName evidence="1">Uncharacterized protein</fullName>
    </submittedName>
</protein>
<organism evidence="1 2">
    <name type="scientific">Pandoravirus celtis</name>
    <dbReference type="NCBI Taxonomy" id="2568002"/>
    <lineage>
        <taxon>Viruses</taxon>
        <taxon>Pandoravirus</taxon>
    </lineage>
</organism>
<dbReference type="Proteomes" id="UP001237152">
    <property type="component" value="Segment"/>
</dbReference>
<accession>A0A4D6EGQ6</accession>
<evidence type="ECO:0000313" key="1">
    <source>
        <dbReference type="EMBL" id="QBZ80976.1"/>
    </source>
</evidence>
<gene>
    <name evidence="1" type="ORF">pclt_cds_377</name>
</gene>
<sequence>MCDPRVYWGDDYAVSTLSRLTGVDILVVARSTGPNGAVDVCRGRLTGTTTGAPPAGALCCVSTAPTIGRWCVVSTRPSPASPWRPRRSSNLCGRLWRACAALCAQGLCRGGQRCHHLGGGTGGATH</sequence>
<proteinExistence type="predicted"/>
<reference evidence="1" key="1">
    <citation type="journal article" date="2019" name="Front. Microbiol.">
        <title>Pandoravirus Celtis Illustrates the Microevolution Processes at Work in the Giant Pandoraviridae Genomes.</title>
        <authorList>
            <person name="Legendre M."/>
            <person name="Alempic J.M."/>
            <person name="Philippe N."/>
            <person name="Lartigue A."/>
            <person name="Jeudy S."/>
            <person name="Poirot O."/>
            <person name="Ta N.T."/>
            <person name="Nin S."/>
            <person name="Coute Y."/>
            <person name="Abergel C."/>
            <person name="Claverie J.M."/>
        </authorList>
    </citation>
    <scope>NUCLEOTIDE SEQUENCE</scope>
</reference>
<name>A0A4D6EGQ6_9VIRU</name>